<evidence type="ECO:0000313" key="3">
    <source>
        <dbReference type="Proteomes" id="UP001211173"/>
    </source>
</evidence>
<dbReference type="GeneID" id="63974420"/>
<dbReference type="Proteomes" id="UP001211173">
    <property type="component" value="Unassembled WGS sequence"/>
</dbReference>
<accession>A0AAW6CKB4</accession>
<evidence type="ECO:0000313" key="2">
    <source>
        <dbReference type="EMBL" id="MDB7933479.1"/>
    </source>
</evidence>
<gene>
    <name evidence="1" type="ORF">PND83_02310</name>
    <name evidence="2" type="ORF">PNE06_10390</name>
</gene>
<dbReference type="RefSeq" id="WP_007491601.1">
    <property type="nucleotide sequence ID" value="NZ_BAABXT010000001.1"/>
</dbReference>
<dbReference type="EMBL" id="JAQLWV010000013">
    <property type="protein sequence ID" value="MDB7933479.1"/>
    <property type="molecule type" value="Genomic_DNA"/>
</dbReference>
<protein>
    <submittedName>
        <fullName evidence="2">Uncharacterized protein</fullName>
    </submittedName>
</protein>
<reference evidence="2" key="1">
    <citation type="submission" date="2023-01" db="EMBL/GenBank/DDBJ databases">
        <title>Human gut microbiome strain richness.</title>
        <authorList>
            <person name="Chen-Liaw A."/>
        </authorList>
    </citation>
    <scope>NUCLEOTIDE SEQUENCE</scope>
    <source>
        <strain evidence="2">1001287st1_F4_1001285I_161205</strain>
        <strain evidence="1">2225st1_A6_2225SCRN_200828</strain>
    </source>
</reference>
<proteinExistence type="predicted"/>
<evidence type="ECO:0000313" key="1">
    <source>
        <dbReference type="EMBL" id="MDB7904803.1"/>
    </source>
</evidence>
<comment type="caution">
    <text evidence="2">The sequence shown here is derived from an EMBL/GenBank/DDBJ whole genome shotgun (WGS) entry which is preliminary data.</text>
</comment>
<dbReference type="AlphaFoldDB" id="A0AAW6CKB4"/>
<sequence length="95" mass="10861">MKRYRDAARRLTMTIDEIAAATLAEAREYYQDGGRYIYEGRAYTLRRYIDRDAHGNAVEVAQFVGIDGYNLFTDPARLGTFLPDVASDGQEITRF</sequence>
<organism evidence="2 3">
    <name type="scientific">Flavonifractor plautii</name>
    <name type="common">Fusobacterium plautii</name>
    <dbReference type="NCBI Taxonomy" id="292800"/>
    <lineage>
        <taxon>Bacteria</taxon>
        <taxon>Bacillati</taxon>
        <taxon>Bacillota</taxon>
        <taxon>Clostridia</taxon>
        <taxon>Eubacteriales</taxon>
        <taxon>Oscillospiraceae</taxon>
        <taxon>Flavonifractor</taxon>
    </lineage>
</organism>
<dbReference type="Proteomes" id="UP001211006">
    <property type="component" value="Unassembled WGS sequence"/>
</dbReference>
<name>A0AAW6CKB4_FLAPL</name>
<dbReference type="EMBL" id="JAQLWO010000002">
    <property type="protein sequence ID" value="MDB7904803.1"/>
    <property type="molecule type" value="Genomic_DNA"/>
</dbReference>